<dbReference type="AlphaFoldDB" id="A0A385SHT1"/>
<accession>A0A385SHT1</accession>
<sequence length="579" mass="63104">MKKIYAYLLLMLPIAWACSEKDNMDPVGNWEISNPALTAPAANTTVTLDENAPDALTRFEWQPAITSNQFIVQYSLVLVPAGSTDYDHPILAVTPANAGKDTWVAPTAAQIDYALWAACYPAGAEVKLQSVVIAKAIEKKTVDTRDITFKRFATEYVPTTLFLTGDASEAGSDVTKAIPFRALEDADGNPTGVFELYTHLNKGATFFFRDQADAHSRKMGGADGKLTCGTEITATDTAEYQITVDVKNNTYALMKIDRWSLVGDAVEGGWGGDVPLAYVGNSVWEKEVTFYQPYDGAGFILRANGDWGYLLKRIKGTATANNKGGKLIMESEGNATGVEFEDIPGTTGLHKVTVSLTAAGYTYTLTKIEVIVETIIGKTTNMTADAVSGNFPIISTAVPTELYLLEDGQSILTFTKNGNIFESKTFVALQASKTYTLNSKADGSGTVYDGDDDGIITVDHDQAYQIAVDFDEKQLNWKHYNMKLFHWDENGGGWDQRQELVMTYTHPYIYDVTGDLTAGYASKFNSPWDVQFGTASMALSGTMDNGGPNYFGIASTGTYKAHIVVSDDYTTADYSFVKQ</sequence>
<reference evidence="3" key="1">
    <citation type="submission" date="2018-09" db="EMBL/GenBank/DDBJ databases">
        <title>Chryseolinea sp. KIS68-18 isolated from soil.</title>
        <authorList>
            <person name="Weon H.-Y."/>
            <person name="Kwon S.-W."/>
            <person name="Lee S.A."/>
        </authorList>
    </citation>
    <scope>NUCLEOTIDE SEQUENCE [LARGE SCALE GENOMIC DNA]</scope>
    <source>
        <strain evidence="3">KIS68-18</strain>
    </source>
</reference>
<dbReference type="Gene3D" id="2.60.40.3620">
    <property type="match status" value="1"/>
</dbReference>
<name>A0A385SHT1_9BACT</name>
<dbReference type="RefSeq" id="WP_119753318.1">
    <property type="nucleotide sequence ID" value="NZ_CP032382.1"/>
</dbReference>
<evidence type="ECO:0000313" key="2">
    <source>
        <dbReference type="EMBL" id="AYB30011.1"/>
    </source>
</evidence>
<dbReference type="KEGG" id="chk:D4L85_05205"/>
<dbReference type="Proteomes" id="UP000266183">
    <property type="component" value="Chromosome"/>
</dbReference>
<feature type="signal peptide" evidence="1">
    <location>
        <begin position="1"/>
        <end position="17"/>
    </location>
</feature>
<dbReference type="OrthoDB" id="975117at2"/>
<evidence type="ECO:0000256" key="1">
    <source>
        <dbReference type="SAM" id="SignalP"/>
    </source>
</evidence>
<dbReference type="EMBL" id="CP032382">
    <property type="protein sequence ID" value="AYB30011.1"/>
    <property type="molecule type" value="Genomic_DNA"/>
</dbReference>
<keyword evidence="1" id="KW-0732">Signal</keyword>
<feature type="chain" id="PRO_5017224389" description="SusF/SusE family outer membrane protein" evidence="1">
    <location>
        <begin position="18"/>
        <end position="579"/>
    </location>
</feature>
<keyword evidence="3" id="KW-1185">Reference proteome</keyword>
<gene>
    <name evidence="2" type="ORF">D4L85_05205</name>
</gene>
<proteinExistence type="predicted"/>
<organism evidence="2 3">
    <name type="scientific">Chryseolinea soli</name>
    <dbReference type="NCBI Taxonomy" id="2321403"/>
    <lineage>
        <taxon>Bacteria</taxon>
        <taxon>Pseudomonadati</taxon>
        <taxon>Bacteroidota</taxon>
        <taxon>Cytophagia</taxon>
        <taxon>Cytophagales</taxon>
        <taxon>Fulvivirgaceae</taxon>
        <taxon>Chryseolinea</taxon>
    </lineage>
</organism>
<evidence type="ECO:0000313" key="3">
    <source>
        <dbReference type="Proteomes" id="UP000266183"/>
    </source>
</evidence>
<protein>
    <recommendedName>
        <fullName evidence="4">SusF/SusE family outer membrane protein</fullName>
    </recommendedName>
</protein>
<evidence type="ECO:0008006" key="4">
    <source>
        <dbReference type="Google" id="ProtNLM"/>
    </source>
</evidence>